<feature type="domain" description="BACK" evidence="1">
    <location>
        <begin position="145"/>
        <end position="201"/>
    </location>
</feature>
<gene>
    <name evidence="2" type="ORF">M9Y10_007860</name>
</gene>
<dbReference type="Gene3D" id="2.60.120.260">
    <property type="entry name" value="Galactose-binding domain-like"/>
    <property type="match status" value="1"/>
</dbReference>
<evidence type="ECO:0000313" key="2">
    <source>
        <dbReference type="EMBL" id="KAK8872101.1"/>
    </source>
</evidence>
<accession>A0ABR2J2I8</accession>
<dbReference type="Gene3D" id="1.25.40.420">
    <property type="match status" value="1"/>
</dbReference>
<protein>
    <recommendedName>
        <fullName evidence="1">BACK domain-containing protein</fullName>
    </recommendedName>
</protein>
<comment type="caution">
    <text evidence="2">The sequence shown here is derived from an EMBL/GenBank/DDBJ whole genome shotgun (WGS) entry which is preliminary data.</text>
</comment>
<reference evidence="2 3" key="1">
    <citation type="submission" date="2024-04" db="EMBL/GenBank/DDBJ databases">
        <title>Tritrichomonas musculus Genome.</title>
        <authorList>
            <person name="Alves-Ferreira E."/>
            <person name="Grigg M."/>
            <person name="Lorenzi H."/>
            <person name="Galac M."/>
        </authorList>
    </citation>
    <scope>NUCLEOTIDE SEQUENCE [LARGE SCALE GENOMIC DNA]</scope>
    <source>
        <strain evidence="2 3">EAF2021</strain>
    </source>
</reference>
<dbReference type="PANTHER" id="PTHR47457:SF1">
    <property type="entry name" value="BTB DOMAIN-CONTAINING PROTEIN-RELATED"/>
    <property type="match status" value="1"/>
</dbReference>
<name>A0ABR2J2I8_9EUKA</name>
<dbReference type="InterPro" id="IPR011705">
    <property type="entry name" value="BACK"/>
</dbReference>
<dbReference type="SUPFAM" id="SSF49785">
    <property type="entry name" value="Galactose-binding domain-like"/>
    <property type="match status" value="1"/>
</dbReference>
<dbReference type="Proteomes" id="UP001470230">
    <property type="component" value="Unassembled WGS sequence"/>
</dbReference>
<sequence length="450" mass="52500">MSEVYNLQLKSSAILSVPIQAYDNDFSFIVNGKEYKTSRLVSDLLSTKISKIHANDPTMNFYIIDTEHKGDFSQIIKLVNFEGQKISACNLQFTLEVLEKLGNEDIELDYPIQGKEEITLDNVFSKFEHHQQFETFYRQNITKELDFISTHFSEVLESKEDEIYKIDINNLIRIISNDNLQLRNEDELLKLLNKLYSKDSKYSVLYEFVFFENVESATMKEFLDIIGFEDVNGRTWSRLCMRLQERIERNGNDESSQSKRRYKAPPQIKGKLFLYDSNHEFSGVFKYLRSKSNGQIQNEINVTASSHHYTSEYDAPINVTNFEEKAKSFVSENKPNSWILFDFKKNRIIPTHYTIRTRTQYDCRHPATWVIEGSTDNDAWDVIDKQDDSPYLKGTGLVHTYEIKGCQPAKEYQYIRLRQTGKSANKNSTDNDHLIINSIEFYGTLIESNS</sequence>
<organism evidence="2 3">
    <name type="scientific">Tritrichomonas musculus</name>
    <dbReference type="NCBI Taxonomy" id="1915356"/>
    <lineage>
        <taxon>Eukaryota</taxon>
        <taxon>Metamonada</taxon>
        <taxon>Parabasalia</taxon>
        <taxon>Tritrichomonadida</taxon>
        <taxon>Tritrichomonadidae</taxon>
        <taxon>Tritrichomonas</taxon>
    </lineage>
</organism>
<proteinExistence type="predicted"/>
<keyword evidence="3" id="KW-1185">Reference proteome</keyword>
<evidence type="ECO:0000259" key="1">
    <source>
        <dbReference type="Pfam" id="PF07707"/>
    </source>
</evidence>
<dbReference type="Pfam" id="PF07707">
    <property type="entry name" value="BACK"/>
    <property type="match status" value="1"/>
</dbReference>
<dbReference type="InterPro" id="IPR008979">
    <property type="entry name" value="Galactose-bd-like_sf"/>
</dbReference>
<dbReference type="PANTHER" id="PTHR47457">
    <property type="entry name" value="OS05G0345500 PROTEIN"/>
    <property type="match status" value="1"/>
</dbReference>
<dbReference type="EMBL" id="JAPFFF010000013">
    <property type="protein sequence ID" value="KAK8872101.1"/>
    <property type="molecule type" value="Genomic_DNA"/>
</dbReference>
<evidence type="ECO:0000313" key="3">
    <source>
        <dbReference type="Proteomes" id="UP001470230"/>
    </source>
</evidence>